<dbReference type="AlphaFoldDB" id="A0A6P1E3J6"/>
<accession>A0A6P1E3J6</accession>
<reference evidence="1 2" key="2">
    <citation type="submission" date="2020-02" db="EMBL/GenBank/DDBJ databases">
        <title>Genome sequences of Thiorhodococcus mannitoliphagus and Thiorhodococcus minor, purple sulfur photosynthetic bacteria in the gammaproteobacterial family, Chromatiaceae.</title>
        <authorList>
            <person name="Aviles F.A."/>
            <person name="Meyer T.E."/>
            <person name="Kyndt J.A."/>
        </authorList>
    </citation>
    <scope>NUCLEOTIDE SEQUENCE [LARGE SCALE GENOMIC DNA]</scope>
    <source>
        <strain evidence="1 2">DSM 18266</strain>
    </source>
</reference>
<name>A0A6P1E3J6_9GAMM</name>
<dbReference type="EMBL" id="JAAIJR010000090">
    <property type="protein sequence ID" value="NEX22255.1"/>
    <property type="molecule type" value="Genomic_DNA"/>
</dbReference>
<proteinExistence type="predicted"/>
<gene>
    <name evidence="1" type="ORF">G3480_18415</name>
</gene>
<reference evidence="2" key="1">
    <citation type="journal article" date="2020" name="Microbiol. Resour. Announc.">
        <title>Draft Genome Sequences of Thiorhodococcus mannitoliphagus and Thiorhodococcus minor, Purple Sulfur Photosynthetic Bacteria in the Gammaproteobacterial Family Chromatiaceae.</title>
        <authorList>
            <person name="Aviles F.A."/>
            <person name="Meyer T.E."/>
            <person name="Kyndt J.A."/>
        </authorList>
    </citation>
    <scope>NUCLEOTIDE SEQUENCE [LARGE SCALE GENOMIC DNA]</scope>
    <source>
        <strain evidence="2">DSM 18266</strain>
    </source>
</reference>
<sequence length="167" mass="17731">MPSSRPLPPGAILVNSVDGKGVCMRPSETGGERGKKKMAILGAVYGIAPFVRTPAQILAARFAEAAKPTSPSRPKPLDKHVRACLKRDEADTTAPQNAEIFAWLAQQNALRDPDQSHSTVALIDGQTSFWDAAQAVIPGEHVTEILDLLHAAGDVSEAANLLHPNQA</sequence>
<evidence type="ECO:0000313" key="2">
    <source>
        <dbReference type="Proteomes" id="UP000471640"/>
    </source>
</evidence>
<organism evidence="1 2">
    <name type="scientific">Thiorhodococcus mannitoliphagus</name>
    <dbReference type="NCBI Taxonomy" id="329406"/>
    <lineage>
        <taxon>Bacteria</taxon>
        <taxon>Pseudomonadati</taxon>
        <taxon>Pseudomonadota</taxon>
        <taxon>Gammaproteobacteria</taxon>
        <taxon>Chromatiales</taxon>
        <taxon>Chromatiaceae</taxon>
        <taxon>Thiorhodococcus</taxon>
    </lineage>
</organism>
<dbReference type="RefSeq" id="WP_164655352.1">
    <property type="nucleotide sequence ID" value="NZ_JAAIJR010000090.1"/>
</dbReference>
<keyword evidence="2" id="KW-1185">Reference proteome</keyword>
<protein>
    <submittedName>
        <fullName evidence="1">Uncharacterized protein</fullName>
    </submittedName>
</protein>
<comment type="caution">
    <text evidence="1">The sequence shown here is derived from an EMBL/GenBank/DDBJ whole genome shotgun (WGS) entry which is preliminary data.</text>
</comment>
<dbReference type="Proteomes" id="UP000471640">
    <property type="component" value="Unassembled WGS sequence"/>
</dbReference>
<evidence type="ECO:0000313" key="1">
    <source>
        <dbReference type="EMBL" id="NEX22255.1"/>
    </source>
</evidence>